<name>B1VZZ2_STRGG</name>
<dbReference type="InterPro" id="IPR045446">
    <property type="entry name" value="VMAP-M2"/>
</dbReference>
<protein>
    <recommendedName>
        <fullName evidence="1">vWA-MoxR associated protein middle region 2 domain-containing protein</fullName>
    </recommendedName>
</protein>
<dbReference type="RefSeq" id="WP_003966128.1">
    <property type="nucleotide sequence ID" value="NC_010572.1"/>
</dbReference>
<feature type="domain" description="vWA-MoxR associated protein middle region 2" evidence="1">
    <location>
        <begin position="195"/>
        <end position="409"/>
    </location>
</feature>
<dbReference type="PATRIC" id="fig|455632.4.peg.2084"/>
<organism evidence="2 3">
    <name type="scientific">Streptomyces griseus subsp. griseus (strain JCM 4626 / CBS 651.72 / NBRC 13350 / KCC S-0626 / ISP 5235)</name>
    <dbReference type="NCBI Taxonomy" id="455632"/>
    <lineage>
        <taxon>Bacteria</taxon>
        <taxon>Bacillati</taxon>
        <taxon>Actinomycetota</taxon>
        <taxon>Actinomycetes</taxon>
        <taxon>Kitasatosporales</taxon>
        <taxon>Streptomycetaceae</taxon>
        <taxon>Streptomyces</taxon>
    </lineage>
</organism>
<dbReference type="KEGG" id="sgr:SGR_2052"/>
<dbReference type="Pfam" id="PF19965">
    <property type="entry name" value="VMAP-M2"/>
    <property type="match status" value="1"/>
</dbReference>
<dbReference type="Proteomes" id="UP000001685">
    <property type="component" value="Chromosome"/>
</dbReference>
<dbReference type="HOGENOM" id="CLU_402722_0_0_11"/>
<reference evidence="3" key="1">
    <citation type="journal article" date="2008" name="J. Bacteriol.">
        <title>Genome sequence of the streptomycin-producing microorganism Streptomyces griseus IFO 13350.</title>
        <authorList>
            <person name="Ohnishi Y."/>
            <person name="Ishikawa J."/>
            <person name="Hara H."/>
            <person name="Suzuki H."/>
            <person name="Ikenoya M."/>
            <person name="Ikeda H."/>
            <person name="Yamashita A."/>
            <person name="Hattori M."/>
            <person name="Horinouchi S."/>
        </authorList>
    </citation>
    <scope>NUCLEOTIDE SEQUENCE [LARGE SCALE GENOMIC DNA]</scope>
    <source>
        <strain evidence="3">JCM 4626 / NBRC 13350</strain>
    </source>
</reference>
<accession>B1VZZ2</accession>
<gene>
    <name evidence="2" type="ordered locus">SGR_2052</name>
</gene>
<evidence type="ECO:0000313" key="3">
    <source>
        <dbReference type="Proteomes" id="UP000001685"/>
    </source>
</evidence>
<sequence>MSEGPRHLLVVAPQCSSMHKLTRLGEAASSLYDALAHPDLGGCAPGLPGRGSLIVGDGLSSTEIRELIVEAIEYAEDRRATLLLALLGHGFVPGSTNTLYLMGDDSSEEATERGVNVGELLAAAANKPGIPGVIGIVDTCHAAGATPPGQDLVGGAGNGRTRLAVVMASSVGQQAFDLAFSRRLAALIRDGVPGAGPRLGVDDVRGALRGSVAGQDVTVSQHDGDPFAGERLWVTHNTRVHQVAGLIGPMAREDLAEAFDALAADVPLSVPHDVKSATDSLESLAGLRPSSARDRAEEVVRCLLLALRTVGFLRDWLGGELTTARLRHALRFLLASERRTLPSALPEFTDIAILDQLAFDHPVTRKDGKQSVAEFVVRLALAAGKDLDSPELLAWARSVDAQQELNDAVATALDDREDHQLRLVVSLGSSLTGGWPETVSAWLLQNGDLLDRQDFGCLTVDRGGAETAIEEATGWAEAHAEVLGRRLRWLDVAVPSAVLLEWRPEEAGRALRFGVQYDVVLHWSRRLTPDPLLRRLQGAVSRRWEEIATSDRVPVDWLDDTDTVDRPPLQDRLRNGHYRLGIGLACHTGLDDQLMEILLTYTPVLLWPQGGEGFPADRRGCLESQWPTMPEGLGHAYRQQWRGEHTGHFADLRAVWDDREWLRFCRHVRTTVPPVQNTIEEAS</sequence>
<dbReference type="eggNOG" id="COG4249">
    <property type="taxonomic scope" value="Bacteria"/>
</dbReference>
<proteinExistence type="predicted"/>
<evidence type="ECO:0000259" key="1">
    <source>
        <dbReference type="Pfam" id="PF19965"/>
    </source>
</evidence>
<evidence type="ECO:0000313" key="2">
    <source>
        <dbReference type="EMBL" id="BAG18881.1"/>
    </source>
</evidence>
<dbReference type="EMBL" id="AP009493">
    <property type="protein sequence ID" value="BAG18881.1"/>
    <property type="molecule type" value="Genomic_DNA"/>
</dbReference>
<dbReference type="AlphaFoldDB" id="B1VZZ2"/>